<evidence type="ECO:0000256" key="5">
    <source>
        <dbReference type="PROSITE-ProRule" id="PRU00339"/>
    </source>
</evidence>
<dbReference type="Pfam" id="PF23892">
    <property type="entry name" value="Ig_CycH"/>
    <property type="match status" value="1"/>
</dbReference>
<dbReference type="GO" id="GO:0016829">
    <property type="term" value="F:lyase activity"/>
    <property type="evidence" value="ECO:0007669"/>
    <property type="project" value="UniProtKB-KW"/>
</dbReference>
<dbReference type="GO" id="GO:0030313">
    <property type="term" value="C:cell envelope"/>
    <property type="evidence" value="ECO:0007669"/>
    <property type="project" value="UniProtKB-SubCell"/>
</dbReference>
<comment type="caution">
    <text evidence="9">The sequence shown here is derived from an EMBL/GenBank/DDBJ whole genome shotgun (WGS) entry which is preliminary data.</text>
</comment>
<dbReference type="InterPro" id="IPR011990">
    <property type="entry name" value="TPR-like_helical_dom_sf"/>
</dbReference>
<feature type="domain" description="Cytochrome c-type biogenesis protein H Ig-like" evidence="7">
    <location>
        <begin position="297"/>
        <end position="399"/>
    </location>
</feature>
<keyword evidence="6" id="KW-1133">Transmembrane helix</keyword>
<feature type="repeat" description="TPR" evidence="5">
    <location>
        <begin position="165"/>
        <end position="198"/>
    </location>
</feature>
<dbReference type="InterPro" id="IPR051263">
    <property type="entry name" value="C-type_cytochrome_biogenesis"/>
</dbReference>
<dbReference type="Pfam" id="PF23914">
    <property type="entry name" value="TPR_CcmH_CycH"/>
    <property type="match status" value="1"/>
</dbReference>
<dbReference type="PANTHER" id="PTHR47870">
    <property type="entry name" value="CYTOCHROME C-TYPE BIOGENESIS PROTEIN CCMH"/>
    <property type="match status" value="1"/>
</dbReference>
<keyword evidence="10" id="KW-1185">Reference proteome</keyword>
<dbReference type="STRING" id="1654360.EA58_02550"/>
<dbReference type="Gene3D" id="1.25.40.10">
    <property type="entry name" value="Tetratricopeptide repeat domain"/>
    <property type="match status" value="1"/>
</dbReference>
<dbReference type="SUPFAM" id="SSF48452">
    <property type="entry name" value="TPR-like"/>
    <property type="match status" value="1"/>
</dbReference>
<keyword evidence="6" id="KW-0812">Transmembrane</keyword>
<evidence type="ECO:0000256" key="3">
    <source>
        <dbReference type="ARBA" id="ARBA00022748"/>
    </source>
</evidence>
<dbReference type="GO" id="GO:0005886">
    <property type="term" value="C:plasma membrane"/>
    <property type="evidence" value="ECO:0007669"/>
    <property type="project" value="TreeGrafter"/>
</dbReference>
<proteinExistence type="predicted"/>
<evidence type="ECO:0000259" key="8">
    <source>
        <dbReference type="Pfam" id="PF23914"/>
    </source>
</evidence>
<evidence type="ECO:0000256" key="6">
    <source>
        <dbReference type="SAM" id="Phobius"/>
    </source>
</evidence>
<dbReference type="InterPro" id="IPR017560">
    <property type="entry name" value="Cyt_c_biogenesis_CcmI"/>
</dbReference>
<dbReference type="PROSITE" id="PS50005">
    <property type="entry name" value="TPR"/>
    <property type="match status" value="1"/>
</dbReference>
<protein>
    <submittedName>
        <fullName evidence="9">Cytochrome C heme lyase</fullName>
    </submittedName>
</protein>
<feature type="transmembrane region" description="Helical" evidence="6">
    <location>
        <begin position="91"/>
        <end position="111"/>
    </location>
</feature>
<organism evidence="9 10">
    <name type="scientific">Photobacterium galatheae</name>
    <dbReference type="NCBI Taxonomy" id="1654360"/>
    <lineage>
        <taxon>Bacteria</taxon>
        <taxon>Pseudomonadati</taxon>
        <taxon>Pseudomonadota</taxon>
        <taxon>Gammaproteobacteria</taxon>
        <taxon>Vibrionales</taxon>
        <taxon>Vibrionaceae</taxon>
        <taxon>Photobacterium</taxon>
    </lineage>
</organism>
<comment type="subcellular location">
    <subcellularLocation>
        <location evidence="1">Cell envelope</location>
    </subcellularLocation>
</comment>
<dbReference type="OrthoDB" id="9776053at2"/>
<keyword evidence="2" id="KW-0677">Repeat</keyword>
<feature type="transmembrane region" description="Helical" evidence="6">
    <location>
        <begin position="6"/>
        <end position="25"/>
    </location>
</feature>
<dbReference type="NCBIfam" id="TIGR03142">
    <property type="entry name" value="cytochro_ccmI"/>
    <property type="match status" value="1"/>
</dbReference>
<dbReference type="PANTHER" id="PTHR47870:SF2">
    <property type="entry name" value="FORMATE-DEPENDENT NITRITE REDUCTASE COMPLEX SUBUNIT NRFF"/>
    <property type="match status" value="1"/>
</dbReference>
<feature type="domain" description="Cytochrome c-type biogenesis protein H TPR" evidence="8">
    <location>
        <begin position="116"/>
        <end position="270"/>
    </location>
</feature>
<dbReference type="EMBL" id="JMIB01000004">
    <property type="protein sequence ID" value="KDM93088.1"/>
    <property type="molecule type" value="Genomic_DNA"/>
</dbReference>
<dbReference type="Proteomes" id="UP000027192">
    <property type="component" value="Unassembled WGS sequence"/>
</dbReference>
<dbReference type="GO" id="GO:0017004">
    <property type="term" value="P:cytochrome complex assembly"/>
    <property type="evidence" value="ECO:0007669"/>
    <property type="project" value="UniProtKB-KW"/>
</dbReference>
<name>A0A066S0C6_9GAMM</name>
<accession>A0A066S0C6</accession>
<reference evidence="9 10" key="1">
    <citation type="submission" date="2014-04" db="EMBL/GenBank/DDBJ databases">
        <title>Draft genome sequence of Photobacterium halotolerans S2753: a solonamide, ngercheumicin and holomycin producer.</title>
        <authorList>
            <person name="Machado H.R."/>
            <person name="Gram L."/>
        </authorList>
    </citation>
    <scope>NUCLEOTIDE SEQUENCE [LARGE SCALE GENOMIC DNA]</scope>
    <source>
        <strain evidence="9 10">S2753</strain>
    </source>
</reference>
<keyword evidence="3" id="KW-0201">Cytochrome c-type biogenesis</keyword>
<keyword evidence="6" id="KW-0472">Membrane</keyword>
<keyword evidence="4 5" id="KW-0802">TPR repeat</keyword>
<evidence type="ECO:0000256" key="4">
    <source>
        <dbReference type="ARBA" id="ARBA00022803"/>
    </source>
</evidence>
<evidence type="ECO:0000313" key="9">
    <source>
        <dbReference type="EMBL" id="KDM93088.1"/>
    </source>
</evidence>
<gene>
    <name evidence="9" type="ORF">EA58_02550</name>
</gene>
<evidence type="ECO:0000259" key="7">
    <source>
        <dbReference type="Pfam" id="PF23892"/>
    </source>
</evidence>
<dbReference type="AlphaFoldDB" id="A0A066S0C6"/>
<dbReference type="RefSeq" id="WP_036748545.1">
    <property type="nucleotide sequence ID" value="NZ_JAGSGC010000002.1"/>
</dbReference>
<evidence type="ECO:0000256" key="1">
    <source>
        <dbReference type="ARBA" id="ARBA00004196"/>
    </source>
</evidence>
<evidence type="ECO:0000313" key="10">
    <source>
        <dbReference type="Proteomes" id="UP000027192"/>
    </source>
</evidence>
<dbReference type="InterPro" id="IPR056413">
    <property type="entry name" value="TPR_CcmH_CycH"/>
</dbReference>
<evidence type="ECO:0000256" key="2">
    <source>
        <dbReference type="ARBA" id="ARBA00022737"/>
    </source>
</evidence>
<dbReference type="InterPro" id="IPR056412">
    <property type="entry name" value="Ig_CycH"/>
</dbReference>
<keyword evidence="9" id="KW-0456">Lyase</keyword>
<dbReference type="InterPro" id="IPR019734">
    <property type="entry name" value="TPR_rpt"/>
</dbReference>
<sequence length="403" mass="44615">MTLFWISTLILVLIALAFLIVPVFVGSNQDQVASRDELNKAFFRDRLGELKEENSEGLIASPDEMEVELQQSLLDDVPAEQIQQYTLFKPWLMLPGVLVILGLSYGLYSIVGNQQKVATWQETVSRLPQLTQKLMVQHADPLTDEEMDALTLGLRTRLHERPNDATGWLLLGRIGIANRDIETAQGAMKRALDLEPTDPTLQLEYARTLMMGGEPGQLQFARTMLKHLLERHPTNFEAMALLAFDAFSQGDYPVAIQFWEQMKSLPGIGDDRLRMIEGGIAQAKKEIERAANPSPGVTVTVNLAPSVTLPEQGIVIVSVHTADGAPMPLAARRLPLSRFPLTLTLTDSDSMIPDRLMSQQSKLIVRARIDRDGNVATKDGDWFGESGIVSLGGETSITIQSQF</sequence>